<accession>A0ABX5YTD6</accession>
<keyword evidence="1" id="KW-0472">Membrane</keyword>
<feature type="transmembrane region" description="Helical" evidence="1">
    <location>
        <begin position="56"/>
        <end position="78"/>
    </location>
</feature>
<feature type="transmembrane region" description="Helical" evidence="1">
    <location>
        <begin position="15"/>
        <end position="35"/>
    </location>
</feature>
<gene>
    <name evidence="2" type="ORF">GmarT_47510</name>
</gene>
<evidence type="ECO:0000313" key="3">
    <source>
        <dbReference type="Proteomes" id="UP000322887"/>
    </source>
</evidence>
<dbReference type="GeneID" id="98649209"/>
<evidence type="ECO:0000313" key="2">
    <source>
        <dbReference type="EMBL" id="QEG18857.1"/>
    </source>
</evidence>
<protein>
    <recommendedName>
        <fullName evidence="4">Yip1 domain-containing protein</fullName>
    </recommendedName>
</protein>
<name>A0ABX5YTD6_9PLAN</name>
<evidence type="ECO:0008006" key="4">
    <source>
        <dbReference type="Google" id="ProtNLM"/>
    </source>
</evidence>
<dbReference type="EMBL" id="CP042910">
    <property type="protein sequence ID" value="QEG18857.1"/>
    <property type="molecule type" value="Genomic_DNA"/>
</dbReference>
<keyword evidence="1" id="KW-0812">Transmembrane</keyword>
<feature type="transmembrane region" description="Helical" evidence="1">
    <location>
        <begin position="126"/>
        <end position="152"/>
    </location>
</feature>
<proteinExistence type="predicted"/>
<reference evidence="2 3" key="1">
    <citation type="submission" date="2019-08" db="EMBL/GenBank/DDBJ databases">
        <title>Deep-cultivation of Planctomycetes and their phenomic and genomic characterization uncovers novel biology.</title>
        <authorList>
            <person name="Wiegand S."/>
            <person name="Jogler M."/>
            <person name="Boedeker C."/>
            <person name="Pinto D."/>
            <person name="Vollmers J."/>
            <person name="Rivas-Marin E."/>
            <person name="Kohn T."/>
            <person name="Peeters S.H."/>
            <person name="Heuer A."/>
            <person name="Rast P."/>
            <person name="Oberbeckmann S."/>
            <person name="Bunk B."/>
            <person name="Jeske O."/>
            <person name="Meyerdierks A."/>
            <person name="Storesund J.E."/>
            <person name="Kallscheuer N."/>
            <person name="Luecker S."/>
            <person name="Lage O.M."/>
            <person name="Pohl T."/>
            <person name="Merkel B.J."/>
            <person name="Hornburger P."/>
            <person name="Mueller R.-W."/>
            <person name="Bruemmer F."/>
            <person name="Labrenz M."/>
            <person name="Spormann A.M."/>
            <person name="Op den Camp H."/>
            <person name="Overmann J."/>
            <person name="Amann R."/>
            <person name="Jetten M.S.M."/>
            <person name="Mascher T."/>
            <person name="Medema M.H."/>
            <person name="Devos D.P."/>
            <person name="Kaster A.-K."/>
            <person name="Ovreas L."/>
            <person name="Rohde M."/>
            <person name="Galperin M.Y."/>
            <person name="Jogler C."/>
        </authorList>
    </citation>
    <scope>NUCLEOTIDE SEQUENCE [LARGE SCALE GENOMIC DNA]</scope>
    <source>
        <strain evidence="2 3">DSM 8797</strain>
    </source>
</reference>
<sequence length="157" mass="17227">MQILDWSVISGNLKLFLIISLVGLWLSAVVFRIAIRLFNALLVRGRHAQELVLEPTVINGIGIVLVCIVTNFMIIVVAYQFTSNSLATIESAEPYFPYIWTAFGVLGSIVLSALLSLLLPARFKHAFGVLFCSYLPSVLAGIASFLVCYFVVSNVLT</sequence>
<dbReference type="Proteomes" id="UP000322887">
    <property type="component" value="Chromosome"/>
</dbReference>
<keyword evidence="3" id="KW-1185">Reference proteome</keyword>
<evidence type="ECO:0000256" key="1">
    <source>
        <dbReference type="SAM" id="Phobius"/>
    </source>
</evidence>
<organism evidence="2 3">
    <name type="scientific">Gimesia maris</name>
    <dbReference type="NCBI Taxonomy" id="122"/>
    <lineage>
        <taxon>Bacteria</taxon>
        <taxon>Pseudomonadati</taxon>
        <taxon>Planctomycetota</taxon>
        <taxon>Planctomycetia</taxon>
        <taxon>Planctomycetales</taxon>
        <taxon>Planctomycetaceae</taxon>
        <taxon>Gimesia</taxon>
    </lineage>
</organism>
<dbReference type="RefSeq" id="WP_002648829.1">
    <property type="nucleotide sequence ID" value="NZ_CP042910.1"/>
</dbReference>
<keyword evidence="1" id="KW-1133">Transmembrane helix</keyword>
<feature type="transmembrane region" description="Helical" evidence="1">
    <location>
        <begin position="98"/>
        <end position="119"/>
    </location>
</feature>